<dbReference type="AlphaFoldDB" id="F4PS67"/>
<evidence type="ECO:0000256" key="1">
    <source>
        <dbReference type="ARBA" id="ARBA00007265"/>
    </source>
</evidence>
<dbReference type="Pfam" id="PF12627">
    <property type="entry name" value="PolyA_pol_RNAbd"/>
    <property type="match status" value="1"/>
</dbReference>
<dbReference type="KEGG" id="dfa:DFA_01334"/>
<keyword evidence="4 5" id="KW-0694">RNA-binding</keyword>
<dbReference type="GO" id="GO:0001680">
    <property type="term" value="P:tRNA 3'-terminal CCA addition"/>
    <property type="evidence" value="ECO:0007669"/>
    <property type="project" value="TreeGrafter"/>
</dbReference>
<dbReference type="GO" id="GO:0052929">
    <property type="term" value="F:ATP:3'-cytidine-cytidine-tRNA adenylyltransferase activity"/>
    <property type="evidence" value="ECO:0007669"/>
    <property type="project" value="TreeGrafter"/>
</dbReference>
<feature type="compositionally biased region" description="Low complexity" evidence="6">
    <location>
        <begin position="45"/>
        <end position="61"/>
    </location>
</feature>
<name>F4PS67_CACFS</name>
<dbReference type="OrthoDB" id="445712at2759"/>
<organism evidence="9 10">
    <name type="scientific">Cavenderia fasciculata</name>
    <name type="common">Slime mold</name>
    <name type="synonym">Dictyostelium fasciculatum</name>
    <dbReference type="NCBI Taxonomy" id="261658"/>
    <lineage>
        <taxon>Eukaryota</taxon>
        <taxon>Amoebozoa</taxon>
        <taxon>Evosea</taxon>
        <taxon>Eumycetozoa</taxon>
        <taxon>Dictyostelia</taxon>
        <taxon>Acytosteliales</taxon>
        <taxon>Cavenderiaceae</taxon>
        <taxon>Cavenderia</taxon>
    </lineage>
</organism>
<dbReference type="GO" id="GO:0000166">
    <property type="term" value="F:nucleotide binding"/>
    <property type="evidence" value="ECO:0007669"/>
    <property type="project" value="UniProtKB-KW"/>
</dbReference>
<feature type="region of interest" description="Disordered" evidence="6">
    <location>
        <begin position="45"/>
        <end position="64"/>
    </location>
</feature>
<evidence type="ECO:0000313" key="9">
    <source>
        <dbReference type="EMBL" id="EGG21450.1"/>
    </source>
</evidence>
<dbReference type="PANTHER" id="PTHR13734:SF5">
    <property type="entry name" value="CCA TRNA NUCLEOTIDYLTRANSFERASE, MITOCHONDRIAL"/>
    <property type="match status" value="1"/>
</dbReference>
<dbReference type="STRING" id="1054147.F4PS67"/>
<evidence type="ECO:0000256" key="3">
    <source>
        <dbReference type="ARBA" id="ARBA00022741"/>
    </source>
</evidence>
<reference evidence="10" key="1">
    <citation type="journal article" date="2011" name="Genome Res.">
        <title>Phylogeny-wide analysis of social amoeba genomes highlights ancient origins for complex intercellular communication.</title>
        <authorList>
            <person name="Heidel A.J."/>
            <person name="Lawal H.M."/>
            <person name="Felder M."/>
            <person name="Schilde C."/>
            <person name="Helps N.R."/>
            <person name="Tunggal B."/>
            <person name="Rivero F."/>
            <person name="John U."/>
            <person name="Schleicher M."/>
            <person name="Eichinger L."/>
            <person name="Platzer M."/>
            <person name="Noegel A.A."/>
            <person name="Schaap P."/>
            <person name="Gloeckner G."/>
        </authorList>
    </citation>
    <scope>NUCLEOTIDE SEQUENCE [LARGE SCALE GENOMIC DNA]</scope>
    <source>
        <strain evidence="10">SH3</strain>
    </source>
</reference>
<evidence type="ECO:0000313" key="10">
    <source>
        <dbReference type="Proteomes" id="UP000007797"/>
    </source>
</evidence>
<dbReference type="RefSeq" id="XP_004359300.1">
    <property type="nucleotide sequence ID" value="XM_004359243.1"/>
</dbReference>
<dbReference type="InterPro" id="IPR002646">
    <property type="entry name" value="PolA_pol_head_dom"/>
</dbReference>
<dbReference type="PANTHER" id="PTHR13734">
    <property type="entry name" value="TRNA-NUCLEOTIDYLTRANSFERASE"/>
    <property type="match status" value="1"/>
</dbReference>
<gene>
    <name evidence="9" type="ORF">DFA_01334</name>
</gene>
<dbReference type="GO" id="GO:0052927">
    <property type="term" value="F:CC tRNA cytidylyltransferase activity"/>
    <property type="evidence" value="ECO:0007669"/>
    <property type="project" value="TreeGrafter"/>
</dbReference>
<dbReference type="GeneID" id="14872708"/>
<dbReference type="Proteomes" id="UP000007797">
    <property type="component" value="Unassembled WGS sequence"/>
</dbReference>
<evidence type="ECO:0000256" key="6">
    <source>
        <dbReference type="SAM" id="MobiDB-lite"/>
    </source>
</evidence>
<dbReference type="Gene3D" id="3.30.460.10">
    <property type="entry name" value="Beta Polymerase, domain 2"/>
    <property type="match status" value="1"/>
</dbReference>
<dbReference type="Pfam" id="PF01743">
    <property type="entry name" value="PolyA_pol"/>
    <property type="match status" value="1"/>
</dbReference>
<dbReference type="CDD" id="cd05398">
    <property type="entry name" value="NT_ClassII-CCAase"/>
    <property type="match status" value="1"/>
</dbReference>
<comment type="similarity">
    <text evidence="1 5">Belongs to the tRNA nucleotidyltransferase/poly(A) polymerase family.</text>
</comment>
<evidence type="ECO:0000256" key="2">
    <source>
        <dbReference type="ARBA" id="ARBA00022679"/>
    </source>
</evidence>
<keyword evidence="2 5" id="KW-0808">Transferase</keyword>
<feature type="domain" description="tRNA nucleotidyltransferase/poly(A) polymerase RNA and SrmB- binding" evidence="8">
    <location>
        <begin position="327"/>
        <end position="366"/>
    </location>
</feature>
<accession>F4PS67</accession>
<dbReference type="GO" id="GO:0003723">
    <property type="term" value="F:RNA binding"/>
    <property type="evidence" value="ECO:0007669"/>
    <property type="project" value="UniProtKB-KW"/>
</dbReference>
<dbReference type="OMA" id="ASTIVMQ"/>
<dbReference type="Gene3D" id="1.10.3090.10">
    <property type="entry name" value="cca-adding enzyme, domain 2"/>
    <property type="match status" value="1"/>
</dbReference>
<evidence type="ECO:0000259" key="7">
    <source>
        <dbReference type="Pfam" id="PF01743"/>
    </source>
</evidence>
<sequence>MYLNRIGSFCINSSKRLNFSTGTITSSTTTSATTSSGSPFFIIPPSSSSTSSTSSTSSPPSEFRKITNPLKSRLNASTIVMQPTTSLIFPMLFKHLSPQLERVGNPYKILDLTADEKYYFNLFRDVLIYFKRQDVQLRVAGGWVRNKLLGIQGGTDIDIAIDNLTGHEFVQMIQKYYSINNQILFRNYIIKSNPEKSKHLETASLVMKDGLTFDFTGLRSEEYDEFSRIPNIVKGTLISDSHRRDITINSLYYNLMTTRVEDYTLMGLPDLENKIVRTPLSPTLTLCEDPLRALRVLRFSNRFSFSIESQLYESLCSDRVRDLLGLKVSRERVHTEFTSMMMSYKHAIPYFKTLVDTGLIHSIFPTQGLITTQDWYQSLHYLEQSQHVSNIVPDQSIQEFILSSIFLPLKLKYQNHLDVFKILLDLKYSKKICFNVSSTLLSYEILKDPIQLITSRPLEHLIDDNQLFEGSVLPLLKWLRHNQLWKNSLWTARLYFYVNHHPVLSRDDQIWIDAQQIIEKEIMPISNTKFCFEARAVMDALGIVNSCDIRPAIDQIMVYQWKNKSTSFSLDHIVKNQFFKIT</sequence>
<evidence type="ECO:0000259" key="8">
    <source>
        <dbReference type="Pfam" id="PF12627"/>
    </source>
</evidence>
<keyword evidence="3" id="KW-0547">Nucleotide-binding</keyword>
<proteinExistence type="inferred from homology"/>
<protein>
    <submittedName>
        <fullName evidence="9">tRNA ADENILYL transferase</fullName>
    </submittedName>
</protein>
<dbReference type="InterPro" id="IPR032828">
    <property type="entry name" value="PolyA_RNA-bd"/>
</dbReference>
<evidence type="ECO:0000256" key="5">
    <source>
        <dbReference type="RuleBase" id="RU003953"/>
    </source>
</evidence>
<evidence type="ECO:0000256" key="4">
    <source>
        <dbReference type="ARBA" id="ARBA00022884"/>
    </source>
</evidence>
<dbReference type="SUPFAM" id="SSF81301">
    <property type="entry name" value="Nucleotidyltransferase"/>
    <property type="match status" value="1"/>
</dbReference>
<dbReference type="EMBL" id="GL883010">
    <property type="protein sequence ID" value="EGG21450.1"/>
    <property type="molecule type" value="Genomic_DNA"/>
</dbReference>
<dbReference type="SUPFAM" id="SSF81891">
    <property type="entry name" value="Poly A polymerase C-terminal region-like"/>
    <property type="match status" value="1"/>
</dbReference>
<feature type="domain" description="Poly A polymerase head" evidence="7">
    <location>
        <begin position="137"/>
        <end position="277"/>
    </location>
</feature>
<keyword evidence="10" id="KW-1185">Reference proteome</keyword>
<dbReference type="InterPro" id="IPR043519">
    <property type="entry name" value="NT_sf"/>
</dbReference>